<dbReference type="Pfam" id="PF00753">
    <property type="entry name" value="Lactamase_B"/>
    <property type="match status" value="1"/>
</dbReference>
<reference evidence="2 3" key="1">
    <citation type="submission" date="2023-09" db="EMBL/GenBank/DDBJ databases">
        <authorList>
            <person name="Rey-Velasco X."/>
        </authorList>
    </citation>
    <scope>NUCLEOTIDE SEQUENCE [LARGE SCALE GENOMIC DNA]</scope>
    <source>
        <strain evidence="2 3">P385</strain>
    </source>
</reference>
<dbReference type="Gene3D" id="3.60.15.10">
    <property type="entry name" value="Ribonuclease Z/Hydroxyacylglutathione hydrolase-like"/>
    <property type="match status" value="1"/>
</dbReference>
<dbReference type="CDD" id="cd16278">
    <property type="entry name" value="metallo-hydrolase-like_MBL-fold"/>
    <property type="match status" value="1"/>
</dbReference>
<dbReference type="RefSeq" id="WP_311659692.1">
    <property type="nucleotide sequence ID" value="NZ_JAVRHY010000013.1"/>
</dbReference>
<dbReference type="InterPro" id="IPR036866">
    <property type="entry name" value="RibonucZ/Hydroxyglut_hydro"/>
</dbReference>
<accession>A0ABU3BA08</accession>
<evidence type="ECO:0000259" key="1">
    <source>
        <dbReference type="SMART" id="SM00849"/>
    </source>
</evidence>
<dbReference type="InterPro" id="IPR001279">
    <property type="entry name" value="Metallo-B-lactamas"/>
</dbReference>
<dbReference type="Proteomes" id="UP001259982">
    <property type="component" value="Unassembled WGS sequence"/>
</dbReference>
<proteinExistence type="predicted"/>
<organism evidence="2 3">
    <name type="scientific">Spectribacter acetivorans</name>
    <dbReference type="NCBI Taxonomy" id="3075603"/>
    <lineage>
        <taxon>Bacteria</taxon>
        <taxon>Pseudomonadati</taxon>
        <taxon>Pseudomonadota</taxon>
        <taxon>Gammaproteobacteria</taxon>
        <taxon>Salinisphaerales</taxon>
        <taxon>Salinisphaeraceae</taxon>
        <taxon>Spectribacter</taxon>
    </lineage>
</organism>
<evidence type="ECO:0000313" key="3">
    <source>
        <dbReference type="Proteomes" id="UP001259982"/>
    </source>
</evidence>
<dbReference type="EMBL" id="JAVRHY010000013">
    <property type="protein sequence ID" value="MDT0619311.1"/>
    <property type="molecule type" value="Genomic_DNA"/>
</dbReference>
<name>A0ABU3BA08_9GAMM</name>
<dbReference type="Pfam" id="PF17778">
    <property type="entry name" value="WHD_BLACT"/>
    <property type="match status" value="1"/>
</dbReference>
<dbReference type="PANTHER" id="PTHR23131">
    <property type="entry name" value="ENDORIBONUCLEASE LACTB2"/>
    <property type="match status" value="1"/>
</dbReference>
<dbReference type="SMART" id="SM00849">
    <property type="entry name" value="Lactamase_B"/>
    <property type="match status" value="1"/>
</dbReference>
<dbReference type="PANTHER" id="PTHR23131:SF0">
    <property type="entry name" value="ENDORIBONUCLEASE LACTB2"/>
    <property type="match status" value="1"/>
</dbReference>
<evidence type="ECO:0000313" key="2">
    <source>
        <dbReference type="EMBL" id="MDT0619311.1"/>
    </source>
</evidence>
<dbReference type="Gene3D" id="1.10.10.10">
    <property type="entry name" value="Winged helix-like DNA-binding domain superfamily/Winged helix DNA-binding domain"/>
    <property type="match status" value="1"/>
</dbReference>
<feature type="domain" description="Metallo-beta-lactamase" evidence="1">
    <location>
        <begin position="32"/>
        <end position="194"/>
    </location>
</feature>
<dbReference type="InterPro" id="IPR050662">
    <property type="entry name" value="Sec-metab_biosynth-thioest"/>
</dbReference>
<protein>
    <submittedName>
        <fullName evidence="2">MBL fold metallo-hydrolase</fullName>
    </submittedName>
</protein>
<dbReference type="SUPFAM" id="SSF56281">
    <property type="entry name" value="Metallo-hydrolase/oxidoreductase"/>
    <property type="match status" value="1"/>
</dbReference>
<dbReference type="InterPro" id="IPR041516">
    <property type="entry name" value="LACTB2_WH"/>
</dbReference>
<sequence>MTDEFEPGVAVPVASGVRRITAPNGGPMTGPGTNTYLVGERDVAVIDPGPDDAGHLEAIAEAAAGRARWILVTHNHPDHTAGARSLARRLRVGVYAHPAPLTGIRERGFAPDYHLADGQRIEGDGLTLRCLHTPGHSADHVCFLLENQGLLFAGDHVMEGVTVVIAPPDGDMAAYLASLQALRREQLQRLAPAHGGLLDDPDQRLAGIIAHRLQREADILAALEARPADVMALTAVVYPTLAEPLRTVAGWQIQAHLDKLANEKRVMQRDDNGIWQRVA</sequence>
<gene>
    <name evidence="2" type="ORF">RM531_12570</name>
</gene>
<keyword evidence="3" id="KW-1185">Reference proteome</keyword>
<comment type="caution">
    <text evidence="2">The sequence shown here is derived from an EMBL/GenBank/DDBJ whole genome shotgun (WGS) entry which is preliminary data.</text>
</comment>
<dbReference type="InterPro" id="IPR036388">
    <property type="entry name" value="WH-like_DNA-bd_sf"/>
</dbReference>